<comment type="caution">
    <text evidence="4">The sequence shown here is derived from an EMBL/GenBank/DDBJ whole genome shotgun (WGS) entry which is preliminary data.</text>
</comment>
<dbReference type="GO" id="GO:0008237">
    <property type="term" value="F:metallopeptidase activity"/>
    <property type="evidence" value="ECO:0007669"/>
    <property type="project" value="InterPro"/>
</dbReference>
<evidence type="ECO:0000259" key="2">
    <source>
        <dbReference type="Pfam" id="PF16313"/>
    </source>
</evidence>
<dbReference type="Proteomes" id="UP000295531">
    <property type="component" value="Unassembled WGS sequence"/>
</dbReference>
<dbReference type="InterPro" id="IPR034032">
    <property type="entry name" value="Zn_MMP-like_bac"/>
</dbReference>
<organism evidence="4 5">
    <name type="scientific">Idiomarina aquatica</name>
    <dbReference type="NCBI Taxonomy" id="1327752"/>
    <lineage>
        <taxon>Bacteria</taxon>
        <taxon>Pseudomonadati</taxon>
        <taxon>Pseudomonadota</taxon>
        <taxon>Gammaproteobacteria</taxon>
        <taxon>Alteromonadales</taxon>
        <taxon>Idiomarinaceae</taxon>
        <taxon>Idiomarina</taxon>
    </lineage>
</organism>
<gene>
    <name evidence="4" type="ORF">DEU29_10443</name>
</gene>
<dbReference type="RefSeq" id="WP_133539051.1">
    <property type="nucleotide sequence ID" value="NZ_SNXI01000004.1"/>
</dbReference>
<evidence type="ECO:0000313" key="5">
    <source>
        <dbReference type="Proteomes" id="UP000295531"/>
    </source>
</evidence>
<feature type="signal peptide" evidence="1">
    <location>
        <begin position="1"/>
        <end position="22"/>
    </location>
</feature>
<keyword evidence="5" id="KW-1185">Reference proteome</keyword>
<accession>A0A4R6PMM8</accession>
<dbReference type="InterPro" id="IPR033413">
    <property type="entry name" value="DUF5117"/>
</dbReference>
<reference evidence="4 5" key="1">
    <citation type="submission" date="2019-03" db="EMBL/GenBank/DDBJ databases">
        <title>Freshwater and sediment microbial communities from various areas in North America, analyzing microbe dynamics in response to fracking.</title>
        <authorList>
            <person name="Lamendella R."/>
        </authorList>
    </citation>
    <scope>NUCLEOTIDE SEQUENCE [LARGE SCALE GENOMIC DNA]</scope>
    <source>
        <strain evidence="4 5">18_TX</strain>
    </source>
</reference>
<proteinExistence type="predicted"/>
<keyword evidence="1" id="KW-0732">Signal</keyword>
<feature type="chain" id="PRO_5020641142" evidence="1">
    <location>
        <begin position="23"/>
        <end position="805"/>
    </location>
</feature>
<dbReference type="PANTHER" id="PTHR38478">
    <property type="entry name" value="PEPTIDASE M1A AND M12B"/>
    <property type="match status" value="1"/>
</dbReference>
<dbReference type="AlphaFoldDB" id="A0A4R6PMM8"/>
<dbReference type="Pfam" id="PF16313">
    <property type="entry name" value="DUF4953"/>
    <property type="match status" value="1"/>
</dbReference>
<feature type="domain" description="EcxA zinc-binding" evidence="2">
    <location>
        <begin position="412"/>
        <end position="720"/>
    </location>
</feature>
<dbReference type="SUPFAM" id="SSF55486">
    <property type="entry name" value="Metalloproteases ('zincins'), catalytic domain"/>
    <property type="match status" value="1"/>
</dbReference>
<dbReference type="CDD" id="cd04276">
    <property type="entry name" value="ZnMc_MMP_like_2"/>
    <property type="match status" value="1"/>
</dbReference>
<protein>
    <submittedName>
        <fullName evidence="4">Uncharacterized protein DUF5117</fullName>
    </submittedName>
</protein>
<sequence>MRQLITLMVLCLSLLLALPASADDSIPGVTEFEQQHAPALQKYDGFFSFYHHTGTGKVYLQVPTDGQQFIFQTSLPWGLGSNDIGLDRGQLGQTQLASFYVEGNKALLMAHNTRFRASSRNQAERNSVDQAFADGALHGFEVVARSDNAVIIDYTPYLLSDVHGVSKRLKATDQGSFSADSSRSVVYPARSKAFVDNTELEAKVTFSGDGTGRYVNQVAADSDALTLHLHHSFIRLPDDNYSTRAFHPNSGFWAESFVDYSAPLGEDMQKKVIPRHRLNKKDPIASISEAREPIVYYLDPGAPEPVKTALLEGARWWAEAFAAIGYENAFQVKVLPDDADPMDVRYNVIQWVHRATRGWSYGSSVIDPRTGEIIKGHVTLGSLRVRQDMKIAQGLLAPFNQQNESELKAQIEAMALARIRQLSAHEIGHTLGIAHNFAASPQDRASVMDYPHPLVTLTTDGTVSLENAYDTGLGEWDKQVIAYGYSDFGGMPSEADQLARILADNKAKGLDFISDSDARPASGAHPTAHLWDNGSDPVTELQRVLALRQQVLQGFGQAQLGNDQPLSDLQEVLVPMYLLHRYQTEAAVKVIGGVNYRYYMNSDNPSDYGPLGAANQQRALQQLLATVSADTLQLPQQVQQLMVPLAYGSYDNRERFNGRTGLVPDPVSWAATAADFSLSLLFNSARLNRLQQQHAADNSVPSAAGVVNQVAKQVLEQWQQQPADVLRQRLLTTAFNAMVNAVQADQLAPEVHLALRSALATQQQKLASADQSLAQELAKQLQRFLEEGEWPASYQPHAMPPGSPI</sequence>
<evidence type="ECO:0000259" key="3">
    <source>
        <dbReference type="Pfam" id="PF17148"/>
    </source>
</evidence>
<dbReference type="OrthoDB" id="9776599at2"/>
<dbReference type="PANTHER" id="PTHR38478:SF1">
    <property type="entry name" value="ZINC DEPENDENT METALLOPROTEASE DOMAIN LIPOPROTEIN"/>
    <property type="match status" value="1"/>
</dbReference>
<dbReference type="EMBL" id="SNXI01000004">
    <property type="protein sequence ID" value="TDP38943.1"/>
    <property type="molecule type" value="Genomic_DNA"/>
</dbReference>
<dbReference type="Gene3D" id="3.40.390.10">
    <property type="entry name" value="Collagenase (Catalytic Domain)"/>
    <property type="match status" value="1"/>
</dbReference>
<evidence type="ECO:0000256" key="1">
    <source>
        <dbReference type="SAM" id="SignalP"/>
    </source>
</evidence>
<dbReference type="Pfam" id="PF17148">
    <property type="entry name" value="DUF5117"/>
    <property type="match status" value="1"/>
</dbReference>
<feature type="domain" description="DUF5117" evidence="3">
    <location>
        <begin position="89"/>
        <end position="281"/>
    </location>
</feature>
<dbReference type="InterPro" id="IPR024079">
    <property type="entry name" value="MetalloPept_cat_dom_sf"/>
</dbReference>
<evidence type="ECO:0000313" key="4">
    <source>
        <dbReference type="EMBL" id="TDP38943.1"/>
    </source>
</evidence>
<name>A0A4R6PMM8_9GAMM</name>
<dbReference type="InterPro" id="IPR032534">
    <property type="entry name" value="EcxA_zinc-bd"/>
</dbReference>